<accession>A0ABN3A372</accession>
<dbReference type="InterPro" id="IPR042262">
    <property type="entry name" value="CN_hydtase_beta_C"/>
</dbReference>
<dbReference type="InterPro" id="IPR049054">
    <property type="entry name" value="CN_hydtase_beta-like_N"/>
</dbReference>
<dbReference type="Gene3D" id="1.10.472.20">
    <property type="entry name" value="Nitrile hydratase, beta subunit"/>
    <property type="match status" value="1"/>
</dbReference>
<keyword evidence="7" id="KW-1185">Reference proteome</keyword>
<dbReference type="RefSeq" id="WP_344468154.1">
    <property type="nucleotide sequence ID" value="NZ_BAAANT010000035.1"/>
</dbReference>
<sequence>MPNSAMGDHVSQLRPALHEFEDWVYPDGFAHSLFEAFMKNPHDVGGEPDAPAVFEEKQEEQWELNTFVTCEVLAWRGIWTSEERRRLGNVDVGRTQYHGLPYYGRWALAASRILVEKRYITLGELIERVAEVRQRQSVDGALTADPRTTGDGTAVVRNRHHAEAVGKGDPQCFAGQAGDPRFAVGDPVRVRQLPTLFYTRTQEYLRGVRGTVAKVSYETVLPEDEAFDREDLRPKWYYIVRFEMTDLWEGYAGLPGDTLQAELSEMWLEPAD</sequence>
<feature type="domain" description="Nitrile hydratase beta subunit" evidence="4">
    <location>
        <begin position="178"/>
        <end position="270"/>
    </location>
</feature>
<evidence type="ECO:0000256" key="1">
    <source>
        <dbReference type="ARBA" id="ARBA00013079"/>
    </source>
</evidence>
<dbReference type="EMBL" id="BAAANT010000035">
    <property type="protein sequence ID" value="GAA2152642.1"/>
    <property type="molecule type" value="Genomic_DNA"/>
</dbReference>
<feature type="domain" description="Nitrile hydratase beta subunit-like N-terminal" evidence="5">
    <location>
        <begin position="38"/>
        <end position="138"/>
    </location>
</feature>
<proteinExistence type="predicted"/>
<evidence type="ECO:0000313" key="7">
    <source>
        <dbReference type="Proteomes" id="UP001422759"/>
    </source>
</evidence>
<gene>
    <name evidence="6" type="ORF">GCM10009760_49520</name>
</gene>
<reference evidence="6 7" key="1">
    <citation type="journal article" date="2019" name="Int. J. Syst. Evol. Microbiol.">
        <title>The Global Catalogue of Microorganisms (GCM) 10K type strain sequencing project: providing services to taxonomists for standard genome sequencing and annotation.</title>
        <authorList>
            <consortium name="The Broad Institute Genomics Platform"/>
            <consortium name="The Broad Institute Genome Sequencing Center for Infectious Disease"/>
            <person name="Wu L."/>
            <person name="Ma J."/>
        </authorList>
    </citation>
    <scope>NUCLEOTIDE SEQUENCE [LARGE SCALE GENOMIC DNA]</scope>
    <source>
        <strain evidence="6 7">JCM 14560</strain>
    </source>
</reference>
<dbReference type="InterPro" id="IPR008990">
    <property type="entry name" value="Elect_transpt_acc-like_dom_sf"/>
</dbReference>
<dbReference type="Pfam" id="PF21006">
    <property type="entry name" value="NHase_beta_N"/>
    <property type="match status" value="1"/>
</dbReference>
<evidence type="ECO:0000256" key="2">
    <source>
        <dbReference type="ARBA" id="ARBA00023239"/>
    </source>
</evidence>
<evidence type="ECO:0000256" key="3">
    <source>
        <dbReference type="ARBA" id="ARBA00044877"/>
    </source>
</evidence>
<dbReference type="Proteomes" id="UP001422759">
    <property type="component" value="Unassembled WGS sequence"/>
</dbReference>
<organism evidence="6 7">
    <name type="scientific">Kitasatospora kazusensis</name>
    <dbReference type="NCBI Taxonomy" id="407974"/>
    <lineage>
        <taxon>Bacteria</taxon>
        <taxon>Bacillati</taxon>
        <taxon>Actinomycetota</taxon>
        <taxon>Actinomycetes</taxon>
        <taxon>Kitasatosporales</taxon>
        <taxon>Streptomycetaceae</taxon>
        <taxon>Kitasatospora</taxon>
    </lineage>
</organism>
<dbReference type="Pfam" id="PF02211">
    <property type="entry name" value="NHase_beta_C"/>
    <property type="match status" value="1"/>
</dbReference>
<evidence type="ECO:0000259" key="4">
    <source>
        <dbReference type="Pfam" id="PF02211"/>
    </source>
</evidence>
<keyword evidence="2" id="KW-0456">Lyase</keyword>
<name>A0ABN3A372_9ACTN</name>
<dbReference type="Gene3D" id="2.30.30.50">
    <property type="match status" value="1"/>
</dbReference>
<comment type="catalytic activity">
    <reaction evidence="3">
        <text>an aliphatic primary amide = an aliphatic nitrile + H2O</text>
        <dbReference type="Rhea" id="RHEA:12673"/>
        <dbReference type="ChEBI" id="CHEBI:15377"/>
        <dbReference type="ChEBI" id="CHEBI:65285"/>
        <dbReference type="ChEBI" id="CHEBI:80291"/>
        <dbReference type="EC" id="4.2.1.84"/>
    </reaction>
</comment>
<dbReference type="SUPFAM" id="SSF50090">
    <property type="entry name" value="Electron transport accessory proteins"/>
    <property type="match status" value="1"/>
</dbReference>
<evidence type="ECO:0000313" key="6">
    <source>
        <dbReference type="EMBL" id="GAA2152642.1"/>
    </source>
</evidence>
<evidence type="ECO:0000259" key="5">
    <source>
        <dbReference type="Pfam" id="PF21006"/>
    </source>
</evidence>
<comment type="caution">
    <text evidence="6">The sequence shown here is derived from an EMBL/GenBank/DDBJ whole genome shotgun (WGS) entry which is preliminary data.</text>
</comment>
<protein>
    <recommendedName>
        <fullName evidence="1">nitrile hydratase</fullName>
        <ecNumber evidence="1">4.2.1.84</ecNumber>
    </recommendedName>
</protein>
<dbReference type="EC" id="4.2.1.84" evidence="1"/>
<dbReference type="InterPro" id="IPR024690">
    <property type="entry name" value="CN_hydtase_beta_dom_C"/>
</dbReference>